<comment type="subcellular location">
    <subcellularLocation>
        <location evidence="1">Cell membrane</location>
        <topology evidence="1">Multi-pass membrane protein</topology>
    </subcellularLocation>
</comment>
<keyword evidence="2" id="KW-0812">Transmembrane</keyword>
<accession>G4NUZ6</accession>
<reference evidence="3 4" key="1">
    <citation type="journal article" date="2012" name="J. Bacteriol.">
        <title>Whole-genome sequences of Bacillus subtilis and close relatives.</title>
        <authorList>
            <person name="Earl A.M."/>
            <person name="Eppinger M."/>
            <person name="Fricke W.F."/>
            <person name="Rosovitz M.J."/>
            <person name="Rasko D.A."/>
            <person name="Daugherty S."/>
            <person name="Losick R."/>
            <person name="Kolter R."/>
            <person name="Ravel J."/>
        </authorList>
    </citation>
    <scope>NUCLEOTIDE SEQUENCE [LARGE SCALE GENOMIC DNA]</scope>
    <source>
        <strain evidence="4">DSM 15029 / JCM 12233 / NBRC 101239 / NRRL B-23049 / TU-B-10</strain>
    </source>
</reference>
<dbReference type="AlphaFoldDB" id="G4NUZ6"/>
<keyword evidence="4" id="KW-1185">Reference proteome</keyword>
<dbReference type="Proteomes" id="UP000002651">
    <property type="component" value="Chromosome"/>
</dbReference>
<gene>
    <name evidence="3" type="ordered locus">GYO_1422</name>
</gene>
<dbReference type="Gene3D" id="1.20.1250.20">
    <property type="entry name" value="MFS general substrate transporter like domains"/>
    <property type="match status" value="1"/>
</dbReference>
<keyword evidence="2" id="KW-1133">Transmembrane helix</keyword>
<organism evidence="3 4">
    <name type="scientific">Bacillus spizizenii (strain DSM 15029 / JCM 12233 / NBRC 101239 / NRRL B-23049 / TU-B-10)</name>
    <name type="common">Bacillus subtilis subsp. spizizenii</name>
    <dbReference type="NCBI Taxonomy" id="1052585"/>
    <lineage>
        <taxon>Bacteria</taxon>
        <taxon>Bacillati</taxon>
        <taxon>Bacillota</taxon>
        <taxon>Bacilli</taxon>
        <taxon>Bacillales</taxon>
        <taxon>Bacillaceae</taxon>
        <taxon>Bacillus</taxon>
    </lineage>
</organism>
<evidence type="ECO:0000256" key="2">
    <source>
        <dbReference type="SAM" id="Phobius"/>
    </source>
</evidence>
<dbReference type="EMBL" id="CP002905">
    <property type="protein sequence ID" value="AEP86074.1"/>
    <property type="molecule type" value="Genomic_DNA"/>
</dbReference>
<dbReference type="PANTHER" id="PTHR23526:SF2">
    <property type="entry name" value="MAJOR FACILITATOR SUPERFAMILY (MFS) PROFILE DOMAIN-CONTAINING PROTEIN"/>
    <property type="match status" value="1"/>
</dbReference>
<evidence type="ECO:0000256" key="1">
    <source>
        <dbReference type="ARBA" id="ARBA00004651"/>
    </source>
</evidence>
<dbReference type="InterPro" id="IPR011701">
    <property type="entry name" value="MFS"/>
</dbReference>
<dbReference type="GO" id="GO:0022857">
    <property type="term" value="F:transmembrane transporter activity"/>
    <property type="evidence" value="ECO:0007669"/>
    <property type="project" value="InterPro"/>
</dbReference>
<proteinExistence type="predicted"/>
<evidence type="ECO:0000313" key="4">
    <source>
        <dbReference type="Proteomes" id="UP000002651"/>
    </source>
</evidence>
<evidence type="ECO:0000313" key="3">
    <source>
        <dbReference type="EMBL" id="AEP86074.1"/>
    </source>
</evidence>
<dbReference type="KEGG" id="bst:GYO_1422"/>
<dbReference type="STRING" id="1052585.GYO_1422"/>
<dbReference type="InterPro" id="IPR052528">
    <property type="entry name" value="Sugar_transport-like"/>
</dbReference>
<dbReference type="GO" id="GO:0005886">
    <property type="term" value="C:plasma membrane"/>
    <property type="evidence" value="ECO:0007669"/>
    <property type="project" value="UniProtKB-SubCell"/>
</dbReference>
<feature type="transmembrane region" description="Helical" evidence="2">
    <location>
        <begin position="150"/>
        <end position="169"/>
    </location>
</feature>
<dbReference type="HOGENOM" id="CLU_1552231_0_0_9"/>
<protein>
    <submittedName>
        <fullName evidence="3">Multidrug resistance protein B</fullName>
    </submittedName>
</protein>
<name>G4NUZ6_BACS4</name>
<dbReference type="SUPFAM" id="SSF103473">
    <property type="entry name" value="MFS general substrate transporter"/>
    <property type="match status" value="1"/>
</dbReference>
<dbReference type="InterPro" id="IPR036259">
    <property type="entry name" value="MFS_trans_sf"/>
</dbReference>
<sequence>MADIITKQRIFCKQLNLSVLYSVCEKYRLKLHAVRLFLRIVRAERSAHLPLLGRLSERFDSRYFLLANSWGMAVLLLYVPHIGSVVQVYIVQVLLGLFGAMQKHGEKVLIANFTDSGERGKKIGNYHFWTAVFSAAAIMLGGFLADFFTVQMIFYASSILYFLSGLMMMKTG</sequence>
<dbReference type="PANTHER" id="PTHR23526">
    <property type="entry name" value="INTEGRAL MEMBRANE TRANSPORT PROTEIN-RELATED"/>
    <property type="match status" value="1"/>
</dbReference>
<dbReference type="Pfam" id="PF07690">
    <property type="entry name" value="MFS_1"/>
    <property type="match status" value="1"/>
</dbReference>
<keyword evidence="2" id="KW-0472">Membrane</keyword>
<feature type="transmembrane region" description="Helical" evidence="2">
    <location>
        <begin position="123"/>
        <end position="144"/>
    </location>
</feature>